<dbReference type="InterPro" id="IPR032675">
    <property type="entry name" value="LRR_dom_sf"/>
</dbReference>
<organism evidence="1 2">
    <name type="scientific">Dendrothele bispora (strain CBS 962.96)</name>
    <dbReference type="NCBI Taxonomy" id="1314807"/>
    <lineage>
        <taxon>Eukaryota</taxon>
        <taxon>Fungi</taxon>
        <taxon>Dikarya</taxon>
        <taxon>Basidiomycota</taxon>
        <taxon>Agaricomycotina</taxon>
        <taxon>Agaricomycetes</taxon>
        <taxon>Agaricomycetidae</taxon>
        <taxon>Agaricales</taxon>
        <taxon>Agaricales incertae sedis</taxon>
        <taxon>Dendrothele</taxon>
    </lineage>
</organism>
<dbReference type="AlphaFoldDB" id="A0A4S8KRV2"/>
<dbReference type="Gene3D" id="3.80.10.10">
    <property type="entry name" value="Ribonuclease Inhibitor"/>
    <property type="match status" value="1"/>
</dbReference>
<keyword evidence="2" id="KW-1185">Reference proteome</keyword>
<evidence type="ECO:0000313" key="2">
    <source>
        <dbReference type="Proteomes" id="UP000297245"/>
    </source>
</evidence>
<dbReference type="Proteomes" id="UP000297245">
    <property type="component" value="Unassembled WGS sequence"/>
</dbReference>
<proteinExistence type="predicted"/>
<evidence type="ECO:0000313" key="1">
    <source>
        <dbReference type="EMBL" id="THU78098.1"/>
    </source>
</evidence>
<sequence length="366" mass="41574">MGPRSGHIGIGDLPDELLLEIMRISPQREHAIFLRLSKKFYALGVTSLYRAIHITTSGTVPKITSTICEDSEKSRELALNVRCFEMVLNTSLPASHSPKAIASSLVKILASITNLNRLQLYAEGDSMSIFHNISYDAHSFPELKTLDIVFHPLDRYASTFFPFLKRHPLLETLIVQIHNNEHRRVSPHTFSGSIPLPKLRTCYGPLKVLKHLLPVAAPLLSTISLDLTELAGCLPGMVERDLEPLLKLSELRERRQSSLPETLNFRLVLSAFDIVITDAAFRFLPSDVARLSIHCKYVNDLDRKLRDLLDKENLKRFKSLKRFSLTRWSEEVQPSESEKESFDSLAKRLRQMCPSIEIVDLGPYTY</sequence>
<dbReference type="EMBL" id="ML180263">
    <property type="protein sequence ID" value="THU78098.1"/>
    <property type="molecule type" value="Genomic_DNA"/>
</dbReference>
<evidence type="ECO:0008006" key="3">
    <source>
        <dbReference type="Google" id="ProtNLM"/>
    </source>
</evidence>
<reference evidence="1 2" key="1">
    <citation type="journal article" date="2019" name="Nat. Ecol. Evol.">
        <title>Megaphylogeny resolves global patterns of mushroom evolution.</title>
        <authorList>
            <person name="Varga T."/>
            <person name="Krizsan K."/>
            <person name="Foldi C."/>
            <person name="Dima B."/>
            <person name="Sanchez-Garcia M."/>
            <person name="Sanchez-Ramirez S."/>
            <person name="Szollosi G.J."/>
            <person name="Szarkandi J.G."/>
            <person name="Papp V."/>
            <person name="Albert L."/>
            <person name="Andreopoulos W."/>
            <person name="Angelini C."/>
            <person name="Antonin V."/>
            <person name="Barry K.W."/>
            <person name="Bougher N.L."/>
            <person name="Buchanan P."/>
            <person name="Buyck B."/>
            <person name="Bense V."/>
            <person name="Catcheside P."/>
            <person name="Chovatia M."/>
            <person name="Cooper J."/>
            <person name="Damon W."/>
            <person name="Desjardin D."/>
            <person name="Finy P."/>
            <person name="Geml J."/>
            <person name="Haridas S."/>
            <person name="Hughes K."/>
            <person name="Justo A."/>
            <person name="Karasinski D."/>
            <person name="Kautmanova I."/>
            <person name="Kiss B."/>
            <person name="Kocsube S."/>
            <person name="Kotiranta H."/>
            <person name="LaButti K.M."/>
            <person name="Lechner B.E."/>
            <person name="Liimatainen K."/>
            <person name="Lipzen A."/>
            <person name="Lukacs Z."/>
            <person name="Mihaltcheva S."/>
            <person name="Morgado L.N."/>
            <person name="Niskanen T."/>
            <person name="Noordeloos M.E."/>
            <person name="Ohm R.A."/>
            <person name="Ortiz-Santana B."/>
            <person name="Ovrebo C."/>
            <person name="Racz N."/>
            <person name="Riley R."/>
            <person name="Savchenko A."/>
            <person name="Shiryaev A."/>
            <person name="Soop K."/>
            <person name="Spirin V."/>
            <person name="Szebenyi C."/>
            <person name="Tomsovsky M."/>
            <person name="Tulloss R.E."/>
            <person name="Uehling J."/>
            <person name="Grigoriev I.V."/>
            <person name="Vagvolgyi C."/>
            <person name="Papp T."/>
            <person name="Martin F.M."/>
            <person name="Miettinen O."/>
            <person name="Hibbett D.S."/>
            <person name="Nagy L.G."/>
        </authorList>
    </citation>
    <scope>NUCLEOTIDE SEQUENCE [LARGE SCALE GENOMIC DNA]</scope>
    <source>
        <strain evidence="1 2">CBS 962.96</strain>
    </source>
</reference>
<name>A0A4S8KRV2_DENBC</name>
<accession>A0A4S8KRV2</accession>
<dbReference type="OrthoDB" id="3105556at2759"/>
<gene>
    <name evidence="1" type="ORF">K435DRAFT_973672</name>
</gene>
<protein>
    <recommendedName>
        <fullName evidence="3">F-box domain-containing protein</fullName>
    </recommendedName>
</protein>